<dbReference type="InterPro" id="IPR016181">
    <property type="entry name" value="Acyl_CoA_acyltransferase"/>
</dbReference>
<feature type="domain" description="N-acetyltransferase" evidence="3">
    <location>
        <begin position="1"/>
        <end position="145"/>
    </location>
</feature>
<proteinExistence type="predicted"/>
<dbReference type="SUPFAM" id="SSF55729">
    <property type="entry name" value="Acyl-CoA N-acyltransferases (Nat)"/>
    <property type="match status" value="1"/>
</dbReference>
<dbReference type="EMBL" id="CP127162">
    <property type="protein sequence ID" value="WIV20395.1"/>
    <property type="molecule type" value="Genomic_DNA"/>
</dbReference>
<protein>
    <submittedName>
        <fullName evidence="4">GNAT family N-acetyltransferase</fullName>
        <ecNumber evidence="4">2.3.1.-</ecNumber>
    </submittedName>
</protein>
<keyword evidence="5" id="KW-1185">Reference proteome</keyword>
<name>A0ABY8XB17_9BACL</name>
<dbReference type="PROSITE" id="PS51186">
    <property type="entry name" value="GNAT"/>
    <property type="match status" value="1"/>
</dbReference>
<evidence type="ECO:0000256" key="1">
    <source>
        <dbReference type="ARBA" id="ARBA00022679"/>
    </source>
</evidence>
<dbReference type="RefSeq" id="WP_285747287.1">
    <property type="nucleotide sequence ID" value="NZ_CP127162.1"/>
</dbReference>
<dbReference type="InterPro" id="IPR000182">
    <property type="entry name" value="GNAT_dom"/>
</dbReference>
<evidence type="ECO:0000259" key="3">
    <source>
        <dbReference type="PROSITE" id="PS51186"/>
    </source>
</evidence>
<dbReference type="PANTHER" id="PTHR43072">
    <property type="entry name" value="N-ACETYLTRANSFERASE"/>
    <property type="match status" value="1"/>
</dbReference>
<dbReference type="Gene3D" id="3.40.630.30">
    <property type="match status" value="1"/>
</dbReference>
<organism evidence="4 5">
    <name type="scientific">Paenibacillus polygoni</name>
    <dbReference type="NCBI Taxonomy" id="3050112"/>
    <lineage>
        <taxon>Bacteria</taxon>
        <taxon>Bacillati</taxon>
        <taxon>Bacillota</taxon>
        <taxon>Bacilli</taxon>
        <taxon>Bacillales</taxon>
        <taxon>Paenibacillaceae</taxon>
        <taxon>Paenibacillus</taxon>
    </lineage>
</organism>
<reference evidence="4 5" key="1">
    <citation type="submission" date="2023-06" db="EMBL/GenBank/DDBJ databases">
        <title>Paenibacillus polygonum sp. nov., an endophytic bacterium, isolated from Polygonum lapathifolium L. in Nanji Wetland National Nature Reserve, South of Poyang Lake, Jiangxi Province, China.</title>
        <authorList>
            <person name="Yu Z."/>
        </authorList>
    </citation>
    <scope>NUCLEOTIDE SEQUENCE [LARGE SCALE GENOMIC DNA]</scope>
    <source>
        <strain evidence="4 5">C31</strain>
    </source>
</reference>
<dbReference type="Proteomes" id="UP001236415">
    <property type="component" value="Chromosome"/>
</dbReference>
<accession>A0ABY8XB17</accession>
<evidence type="ECO:0000256" key="2">
    <source>
        <dbReference type="ARBA" id="ARBA00023315"/>
    </source>
</evidence>
<dbReference type="EC" id="2.3.1.-" evidence="4"/>
<dbReference type="CDD" id="cd04301">
    <property type="entry name" value="NAT_SF"/>
    <property type="match status" value="1"/>
</dbReference>
<keyword evidence="1 4" id="KW-0808">Transferase</keyword>
<keyword evidence="2 4" id="KW-0012">Acyltransferase</keyword>
<dbReference type="GO" id="GO:0016746">
    <property type="term" value="F:acyltransferase activity"/>
    <property type="evidence" value="ECO:0007669"/>
    <property type="project" value="UniProtKB-KW"/>
</dbReference>
<evidence type="ECO:0000313" key="5">
    <source>
        <dbReference type="Proteomes" id="UP001236415"/>
    </source>
</evidence>
<dbReference type="PANTHER" id="PTHR43072:SF51">
    <property type="entry name" value="ABC SUPERFAMILY TRANSPORT PROTEIN"/>
    <property type="match status" value="1"/>
</dbReference>
<dbReference type="Pfam" id="PF00583">
    <property type="entry name" value="Acetyltransf_1"/>
    <property type="match status" value="1"/>
</dbReference>
<evidence type="ECO:0000313" key="4">
    <source>
        <dbReference type="EMBL" id="WIV20395.1"/>
    </source>
</evidence>
<gene>
    <name evidence="4" type="ORF">QPK24_06795</name>
</gene>
<sequence length="145" mass="16500">MEYRKMDVRDYEQCIALWRRTEGMSISNADSREAIESYLERNEGFSYVAVQNEDIIGTLLAGHDGRRGYLYHLAVKPEYRGQGIAKILVQSCLDRLRDAGIERAHIMVMGSNESGQSFWTGLGWTRRGDILICSRDIHMNPVGQG</sequence>